<feature type="transmembrane region" description="Helical" evidence="2">
    <location>
        <begin position="130"/>
        <end position="148"/>
    </location>
</feature>
<feature type="transmembrane region" description="Helical" evidence="2">
    <location>
        <begin position="52"/>
        <end position="75"/>
    </location>
</feature>
<sequence length="924" mass="106488">MVLLSEHIQRLHEAVPFIPASPLLLLFILASALLALWLVWPLLGGWLPRLTAFISPFLPIGLLLLATGTAAFLLIERSIHFLWESPALWTALRRLPLVEAFDWLWPWLPTVLAFFLLLLAGAVSLSRRSFHLVTLLVLLSVTLGVVLHEEPRRFEPSSPEARMTSEIATERLADRIFAPLFHVPDAKPDAVTVGAFGLVLLLGFSWLDRLNLRRSLRPIRVASIRDARGQGEPRERPDLEQLMREHLHRNMPHTPPWLPGGTLQYWQDFVEKQATKDDHWLVRAATVVLRVIQPPSGLEITGTLVQEEELGLPPEERGKAKRPPSPRNRCGIMVHMVDLRTRQTLMARTIWNEECIENAVEQAAYAAVERAFRECKTLPEWVHWEEDDGAALRMYHQGVRELTMGACGQQSTQKARRLLLEAAKRSPGSALARLQLAEAREACGDYVGAIELYLNVASRYPRLLVAKYRLASTCRAFRRWGQKMMDEQSTQVPKPEPRPEGRLASVREALRRWSQKLRNEPKKTRPGPEVQKPRERLLQALSSPYARKLWKPSWTSLCCRRARAELDIHCQDNLHTALLNMAHRALRQQGSVLRLLHWCLNATDRRLFWHTRLWPPRRQQDLRLATRSALRCVEWHRIQHQRTLHQRSEKRFSYQTPCLYGRRMWTRVLARRLSREVNQASRIPRNWLGAANFNLACFYALCMEAEQRELLSRLSKLWNETDSERRALPLADEPLACAYTRALTATQSIRQTEKGPFNERRKEEVSALKTLMDTATRLVWTYREELPWCSRRQLRRQILAVESTPQPPPPAWKDLPKGSRKELKALAHHVVKSHKHVQDAIEHLTCSLRDPEGPFSSKTWHWLIRHPDLDALGQQPRFQAWQQIIRPEGETLPARAKVKARKRPGTSARTPWPERPEGTAPATG</sequence>
<comment type="caution">
    <text evidence="3">The sequence shown here is derived from an EMBL/GenBank/DDBJ whole genome shotgun (WGS) entry which is preliminary data.</text>
</comment>
<dbReference type="EMBL" id="JAPNKA010000001">
    <property type="protein sequence ID" value="MCY1083260.1"/>
    <property type="molecule type" value="Genomic_DNA"/>
</dbReference>
<keyword evidence="2" id="KW-0472">Membrane</keyword>
<dbReference type="Proteomes" id="UP001207654">
    <property type="component" value="Unassembled WGS sequence"/>
</dbReference>
<evidence type="ECO:0008006" key="5">
    <source>
        <dbReference type="Google" id="ProtNLM"/>
    </source>
</evidence>
<reference evidence="3 4" key="1">
    <citation type="submission" date="2022-11" db="EMBL/GenBank/DDBJ databases">
        <title>Minimal conservation of predation-associated metabolite biosynthetic gene clusters underscores biosynthetic potential of Myxococcota including descriptions for ten novel species: Archangium lansinium sp. nov., Myxococcus landrumus sp. nov., Nannocystis bai.</title>
        <authorList>
            <person name="Ahearne A."/>
            <person name="Stevens C."/>
            <person name="Phillips K."/>
        </authorList>
    </citation>
    <scope>NUCLEOTIDE SEQUENCE [LARGE SCALE GENOMIC DNA]</scope>
    <source>
        <strain evidence="3 4">MIWBW</strain>
    </source>
</reference>
<dbReference type="SUPFAM" id="SSF48452">
    <property type="entry name" value="TPR-like"/>
    <property type="match status" value="1"/>
</dbReference>
<feature type="region of interest" description="Disordered" evidence="1">
    <location>
        <begin position="889"/>
        <end position="924"/>
    </location>
</feature>
<evidence type="ECO:0000313" key="3">
    <source>
        <dbReference type="EMBL" id="MCY1083260.1"/>
    </source>
</evidence>
<name>A0ABT4ANL7_9BACT</name>
<feature type="transmembrane region" description="Helical" evidence="2">
    <location>
        <begin position="103"/>
        <end position="123"/>
    </location>
</feature>
<protein>
    <recommendedName>
        <fullName evidence="5">Tetratricopeptide repeat protein</fullName>
    </recommendedName>
</protein>
<feature type="transmembrane region" description="Helical" evidence="2">
    <location>
        <begin position="20"/>
        <end position="40"/>
    </location>
</feature>
<keyword evidence="4" id="KW-1185">Reference proteome</keyword>
<evidence type="ECO:0000313" key="4">
    <source>
        <dbReference type="Proteomes" id="UP001207654"/>
    </source>
</evidence>
<evidence type="ECO:0000256" key="2">
    <source>
        <dbReference type="SAM" id="Phobius"/>
    </source>
</evidence>
<keyword evidence="2" id="KW-1133">Transmembrane helix</keyword>
<proteinExistence type="predicted"/>
<organism evidence="3 4">
    <name type="scientific">Archangium lansingense</name>
    <dbReference type="NCBI Taxonomy" id="2995310"/>
    <lineage>
        <taxon>Bacteria</taxon>
        <taxon>Pseudomonadati</taxon>
        <taxon>Myxococcota</taxon>
        <taxon>Myxococcia</taxon>
        <taxon>Myxococcales</taxon>
        <taxon>Cystobacterineae</taxon>
        <taxon>Archangiaceae</taxon>
        <taxon>Archangium</taxon>
    </lineage>
</organism>
<gene>
    <name evidence="3" type="ORF">OV287_53380</name>
</gene>
<evidence type="ECO:0000256" key="1">
    <source>
        <dbReference type="SAM" id="MobiDB-lite"/>
    </source>
</evidence>
<dbReference type="Gene3D" id="1.25.40.10">
    <property type="entry name" value="Tetratricopeptide repeat domain"/>
    <property type="match status" value="1"/>
</dbReference>
<dbReference type="InterPro" id="IPR011990">
    <property type="entry name" value="TPR-like_helical_dom_sf"/>
</dbReference>
<dbReference type="RefSeq" id="WP_267541796.1">
    <property type="nucleotide sequence ID" value="NZ_JAPNKA010000001.1"/>
</dbReference>
<feature type="region of interest" description="Disordered" evidence="1">
    <location>
        <begin position="309"/>
        <end position="328"/>
    </location>
</feature>
<keyword evidence="2" id="KW-0812">Transmembrane</keyword>
<feature type="region of interest" description="Disordered" evidence="1">
    <location>
        <begin position="515"/>
        <end position="534"/>
    </location>
</feature>
<accession>A0ABT4ANL7</accession>